<protein>
    <submittedName>
        <fullName evidence="5">Acyl-CoA synthetase (AMP-forming)/AMP-acid ligase II</fullName>
    </submittedName>
</protein>
<dbReference type="EMBL" id="FOVH01000012">
    <property type="protein sequence ID" value="SFP21798.1"/>
    <property type="molecule type" value="Genomic_DNA"/>
</dbReference>
<dbReference type="RefSeq" id="WP_177287820.1">
    <property type="nucleotide sequence ID" value="NZ_CP083237.1"/>
</dbReference>
<dbReference type="PANTHER" id="PTHR24096">
    <property type="entry name" value="LONG-CHAIN-FATTY-ACID--COA LIGASE"/>
    <property type="match status" value="1"/>
</dbReference>
<gene>
    <name evidence="5" type="ORF">SAMN04489713_112181</name>
</gene>
<evidence type="ECO:0000259" key="3">
    <source>
        <dbReference type="Pfam" id="PF00501"/>
    </source>
</evidence>
<dbReference type="AlphaFoldDB" id="A0A1I5NJ05"/>
<dbReference type="InterPro" id="IPR025110">
    <property type="entry name" value="AMP-bd_C"/>
</dbReference>
<evidence type="ECO:0000313" key="5">
    <source>
        <dbReference type="EMBL" id="SFP21798.1"/>
    </source>
</evidence>
<dbReference type="InterPro" id="IPR045851">
    <property type="entry name" value="AMP-bd_C_sf"/>
</dbReference>
<dbReference type="Gene3D" id="3.30.300.30">
    <property type="match status" value="1"/>
</dbReference>
<dbReference type="InterPro" id="IPR042099">
    <property type="entry name" value="ANL_N_sf"/>
</dbReference>
<evidence type="ECO:0000256" key="2">
    <source>
        <dbReference type="ARBA" id="ARBA00022598"/>
    </source>
</evidence>
<dbReference type="PANTHER" id="PTHR24096:SF149">
    <property type="entry name" value="AMP-BINDING DOMAIN-CONTAINING PROTEIN-RELATED"/>
    <property type="match status" value="1"/>
</dbReference>
<sequence length="511" mass="55240">MIPRPSLYYPRRNLADHLVATADRHPESTAVVSGDQSISFRELDAMANALARAFLAAGFRPGDRVMMAAANGIEWPITLFGILRAGGAIVVVNPRWNAEELAKSVALTNPKLIITDEVSRVAAEATGRPLWTIDRETSGTFWSAIHGQSAEPVESAELRWEQDEAMLFFSSGTTGAPKAVRHSHYSLGASVINWKSAIRLRFADRQQFPLPLFTGFGASTIIGSAMAGATLHLTTGNDAESIAAEMERERITHSMLVAPVAQKIAALPGLESFDVSSVRVLVWCATAVNESIAKTVTERTGLHWVIGYGMTELLGLHCNPAESPELCRVDSVGVPRSDCEVRIVDPATLQDVPPGTEGEIIARSPARMIGYLPEDADADVLLDGGWLRTGDIGRVEPGGWLILTDRLKDLIKVSGLQVAPVEVESAILAHPAVSDCAVVGAPDERRGETPVAFVVLREPASEEEIRTWLAGKLSTYKVPSRLIMVTDIPRTASGKILRRELRKEVAVSQAR</sequence>
<accession>A0A1I5NJ05</accession>
<dbReference type="FunFam" id="3.30.300.30:FF:000008">
    <property type="entry name" value="2,3-dihydroxybenzoate-AMP ligase"/>
    <property type="match status" value="1"/>
</dbReference>
<dbReference type="eggNOG" id="COG0318">
    <property type="taxonomic scope" value="Bacteria"/>
</dbReference>
<dbReference type="Pfam" id="PF00501">
    <property type="entry name" value="AMP-binding"/>
    <property type="match status" value="1"/>
</dbReference>
<dbReference type="InParanoid" id="A0A1I5NJ05"/>
<feature type="domain" description="AMP-dependent synthetase/ligase" evidence="3">
    <location>
        <begin position="20"/>
        <end position="372"/>
    </location>
</feature>
<dbReference type="InterPro" id="IPR000873">
    <property type="entry name" value="AMP-dep_synth/lig_dom"/>
</dbReference>
<proteinExistence type="inferred from homology"/>
<evidence type="ECO:0000313" key="6">
    <source>
        <dbReference type="Proteomes" id="UP000183413"/>
    </source>
</evidence>
<feature type="domain" description="AMP-binding enzyme C-terminal" evidence="4">
    <location>
        <begin position="422"/>
        <end position="495"/>
    </location>
</feature>
<dbReference type="Proteomes" id="UP000183413">
    <property type="component" value="Unassembled WGS sequence"/>
</dbReference>
<dbReference type="Pfam" id="PF13193">
    <property type="entry name" value="AMP-binding_C"/>
    <property type="match status" value="1"/>
</dbReference>
<dbReference type="PROSITE" id="PS00455">
    <property type="entry name" value="AMP_BINDING"/>
    <property type="match status" value="1"/>
</dbReference>
<dbReference type="GO" id="GO:0016405">
    <property type="term" value="F:CoA-ligase activity"/>
    <property type="evidence" value="ECO:0007669"/>
    <property type="project" value="TreeGrafter"/>
</dbReference>
<dbReference type="Gene3D" id="3.40.50.12780">
    <property type="entry name" value="N-terminal domain of ligase-like"/>
    <property type="match status" value="1"/>
</dbReference>
<keyword evidence="6" id="KW-1185">Reference proteome</keyword>
<reference evidence="5 6" key="1">
    <citation type="submission" date="2016-10" db="EMBL/GenBank/DDBJ databases">
        <authorList>
            <person name="de Groot N.N."/>
        </authorList>
    </citation>
    <scope>NUCLEOTIDE SEQUENCE [LARGE SCALE GENOMIC DNA]</scope>
    <source>
        <strain evidence="5 6">DSM 43067</strain>
    </source>
</reference>
<dbReference type="SUPFAM" id="SSF56801">
    <property type="entry name" value="Acetyl-CoA synthetase-like"/>
    <property type="match status" value="1"/>
</dbReference>
<dbReference type="STRING" id="1993.SAMN04489713_112181"/>
<keyword evidence="2 5" id="KW-0436">Ligase</keyword>
<dbReference type="GeneID" id="99650928"/>
<evidence type="ECO:0000256" key="1">
    <source>
        <dbReference type="ARBA" id="ARBA00006432"/>
    </source>
</evidence>
<evidence type="ECO:0000259" key="4">
    <source>
        <dbReference type="Pfam" id="PF13193"/>
    </source>
</evidence>
<comment type="similarity">
    <text evidence="1">Belongs to the ATP-dependent AMP-binding enzyme family.</text>
</comment>
<dbReference type="InterPro" id="IPR020845">
    <property type="entry name" value="AMP-binding_CS"/>
</dbReference>
<name>A0A1I5NJ05_9ACTN</name>
<organism evidence="5 6">
    <name type="scientific">Actinomadura madurae</name>
    <dbReference type="NCBI Taxonomy" id="1993"/>
    <lineage>
        <taxon>Bacteria</taxon>
        <taxon>Bacillati</taxon>
        <taxon>Actinomycetota</taxon>
        <taxon>Actinomycetes</taxon>
        <taxon>Streptosporangiales</taxon>
        <taxon>Thermomonosporaceae</taxon>
        <taxon>Actinomadura</taxon>
    </lineage>
</organism>